<name>A0A5B6U5Y9_9ROSI</name>
<accession>A0A5B6U5Y9</accession>
<dbReference type="OrthoDB" id="2744543at2759"/>
<organism evidence="1 2">
    <name type="scientific">Gossypium australe</name>
    <dbReference type="NCBI Taxonomy" id="47621"/>
    <lineage>
        <taxon>Eukaryota</taxon>
        <taxon>Viridiplantae</taxon>
        <taxon>Streptophyta</taxon>
        <taxon>Embryophyta</taxon>
        <taxon>Tracheophyta</taxon>
        <taxon>Spermatophyta</taxon>
        <taxon>Magnoliopsida</taxon>
        <taxon>eudicotyledons</taxon>
        <taxon>Gunneridae</taxon>
        <taxon>Pentapetalae</taxon>
        <taxon>rosids</taxon>
        <taxon>malvids</taxon>
        <taxon>Malvales</taxon>
        <taxon>Malvaceae</taxon>
        <taxon>Malvoideae</taxon>
        <taxon>Gossypium</taxon>
    </lineage>
</organism>
<dbReference type="InterPro" id="IPR036291">
    <property type="entry name" value="NAD(P)-bd_dom_sf"/>
</dbReference>
<gene>
    <name evidence="1" type="ORF">EPI10_009546</name>
</gene>
<dbReference type="SUPFAM" id="SSF51735">
    <property type="entry name" value="NAD(P)-binding Rossmann-fold domains"/>
    <property type="match status" value="1"/>
</dbReference>
<evidence type="ECO:0000313" key="1">
    <source>
        <dbReference type="EMBL" id="KAA3453521.1"/>
    </source>
</evidence>
<dbReference type="AlphaFoldDB" id="A0A5B6U5Y9"/>
<keyword evidence="2" id="KW-1185">Reference proteome</keyword>
<comment type="caution">
    <text evidence="1">The sequence shown here is derived from an EMBL/GenBank/DDBJ whole genome shotgun (WGS) entry which is preliminary data.</text>
</comment>
<reference evidence="2" key="1">
    <citation type="journal article" date="2019" name="Plant Biotechnol. J.">
        <title>Genome sequencing of the Australian wild diploid species Gossypium australe highlights disease resistance and delayed gland morphogenesis.</title>
        <authorList>
            <person name="Cai Y."/>
            <person name="Cai X."/>
            <person name="Wang Q."/>
            <person name="Wang P."/>
            <person name="Zhang Y."/>
            <person name="Cai C."/>
            <person name="Xu Y."/>
            <person name="Wang K."/>
            <person name="Zhou Z."/>
            <person name="Wang C."/>
            <person name="Geng S."/>
            <person name="Li B."/>
            <person name="Dong Q."/>
            <person name="Hou Y."/>
            <person name="Wang H."/>
            <person name="Ai P."/>
            <person name="Liu Z."/>
            <person name="Yi F."/>
            <person name="Sun M."/>
            <person name="An G."/>
            <person name="Cheng J."/>
            <person name="Zhang Y."/>
            <person name="Shi Q."/>
            <person name="Xie Y."/>
            <person name="Shi X."/>
            <person name="Chang Y."/>
            <person name="Huang F."/>
            <person name="Chen Y."/>
            <person name="Hong S."/>
            <person name="Mi L."/>
            <person name="Sun Q."/>
            <person name="Zhang L."/>
            <person name="Zhou B."/>
            <person name="Peng R."/>
            <person name="Zhang X."/>
            <person name="Liu F."/>
        </authorList>
    </citation>
    <scope>NUCLEOTIDE SEQUENCE [LARGE SCALE GENOMIC DNA]</scope>
    <source>
        <strain evidence="2">cv. PA1801</strain>
    </source>
</reference>
<evidence type="ECO:0000313" key="2">
    <source>
        <dbReference type="Proteomes" id="UP000325315"/>
    </source>
</evidence>
<dbReference type="Proteomes" id="UP000325315">
    <property type="component" value="Unassembled WGS sequence"/>
</dbReference>
<dbReference type="EMBL" id="SMMG02000013">
    <property type="protein sequence ID" value="KAA3453521.1"/>
    <property type="molecule type" value="Genomic_DNA"/>
</dbReference>
<proteinExistence type="predicted"/>
<sequence length="141" mass="16051">MPHKIYERELWKKEKDLKDPKRKREGSKIKAATSENEYFVEEKKQTWGWKLCCARDRMIQHLHKLSALKSPTPTAVHQLQLPFEVSPLRNYFILVLLVLAAAGDLGVSAAQIGKVCGALVIAVVRQRVRSSNTRDGGDCYF</sequence>
<protein>
    <submittedName>
        <fullName evidence="1">C2 calcium-dependent membrane targeting</fullName>
    </submittedName>
</protein>